<evidence type="ECO:0000313" key="10">
    <source>
        <dbReference type="EMBL" id="KRM56167.1"/>
    </source>
</evidence>
<dbReference type="RefSeq" id="WP_054677625.1">
    <property type="nucleotide sequence ID" value="NZ_AYYO01000009.1"/>
</dbReference>
<accession>A0A0R1ZMB6</accession>
<evidence type="ECO:0000256" key="1">
    <source>
        <dbReference type="ARBA" id="ARBA00004651"/>
    </source>
</evidence>
<comment type="similarity">
    <text evidence="8">Belongs to the binding-protein-dependent transport system permease family.</text>
</comment>
<keyword evidence="5" id="KW-0029">Amino-acid transport</keyword>
<feature type="transmembrane region" description="Helical" evidence="8">
    <location>
        <begin position="190"/>
        <end position="213"/>
    </location>
</feature>
<organism evidence="10 11">
    <name type="scientific">Lacticaseibacillus sharpeae JCM 1186 = DSM 20505</name>
    <dbReference type="NCBI Taxonomy" id="1291052"/>
    <lineage>
        <taxon>Bacteria</taxon>
        <taxon>Bacillati</taxon>
        <taxon>Bacillota</taxon>
        <taxon>Bacilli</taxon>
        <taxon>Lactobacillales</taxon>
        <taxon>Lactobacillaceae</taxon>
        <taxon>Lacticaseibacillus</taxon>
    </lineage>
</organism>
<dbReference type="NCBIfam" id="TIGR01726">
    <property type="entry name" value="HEQRo_perm_3TM"/>
    <property type="match status" value="1"/>
</dbReference>
<dbReference type="InterPro" id="IPR000515">
    <property type="entry name" value="MetI-like"/>
</dbReference>
<evidence type="ECO:0000256" key="3">
    <source>
        <dbReference type="ARBA" id="ARBA00022475"/>
    </source>
</evidence>
<keyword evidence="4 8" id="KW-0812">Transmembrane</keyword>
<evidence type="ECO:0000259" key="9">
    <source>
        <dbReference type="PROSITE" id="PS50928"/>
    </source>
</evidence>
<reference evidence="10 11" key="1">
    <citation type="journal article" date="2015" name="Genome Announc.">
        <title>Expanding the biotechnology potential of lactobacilli through comparative genomics of 213 strains and associated genera.</title>
        <authorList>
            <person name="Sun Z."/>
            <person name="Harris H.M."/>
            <person name="McCann A."/>
            <person name="Guo C."/>
            <person name="Argimon S."/>
            <person name="Zhang W."/>
            <person name="Yang X."/>
            <person name="Jeffery I.B."/>
            <person name="Cooney J.C."/>
            <person name="Kagawa T.F."/>
            <person name="Liu W."/>
            <person name="Song Y."/>
            <person name="Salvetti E."/>
            <person name="Wrobel A."/>
            <person name="Rasinkangas P."/>
            <person name="Parkhill J."/>
            <person name="Rea M.C."/>
            <person name="O'Sullivan O."/>
            <person name="Ritari J."/>
            <person name="Douillard F.P."/>
            <person name="Paul Ross R."/>
            <person name="Yang R."/>
            <person name="Briner A.E."/>
            <person name="Felis G.E."/>
            <person name="de Vos W.M."/>
            <person name="Barrangou R."/>
            <person name="Klaenhammer T.R."/>
            <person name="Caufield P.W."/>
            <person name="Cui Y."/>
            <person name="Zhang H."/>
            <person name="O'Toole P.W."/>
        </authorList>
    </citation>
    <scope>NUCLEOTIDE SEQUENCE [LARGE SCALE GENOMIC DNA]</scope>
    <source>
        <strain evidence="10 11">DSM 20505</strain>
    </source>
</reference>
<dbReference type="FunFam" id="1.10.3720.10:FF:000033">
    <property type="entry name" value="Polar amino acid ABC transporter permease"/>
    <property type="match status" value="1"/>
</dbReference>
<evidence type="ECO:0000256" key="6">
    <source>
        <dbReference type="ARBA" id="ARBA00022989"/>
    </source>
</evidence>
<proteinExistence type="inferred from homology"/>
<evidence type="ECO:0000256" key="7">
    <source>
        <dbReference type="ARBA" id="ARBA00023136"/>
    </source>
</evidence>
<dbReference type="PANTHER" id="PTHR30614">
    <property type="entry name" value="MEMBRANE COMPONENT OF AMINO ACID ABC TRANSPORTER"/>
    <property type="match status" value="1"/>
</dbReference>
<evidence type="ECO:0000313" key="11">
    <source>
        <dbReference type="Proteomes" id="UP000051679"/>
    </source>
</evidence>
<dbReference type="GO" id="GO:0043190">
    <property type="term" value="C:ATP-binding cassette (ABC) transporter complex"/>
    <property type="evidence" value="ECO:0007669"/>
    <property type="project" value="InterPro"/>
</dbReference>
<dbReference type="OrthoDB" id="9787841at2"/>
<dbReference type="CDD" id="cd06261">
    <property type="entry name" value="TM_PBP2"/>
    <property type="match status" value="1"/>
</dbReference>
<gene>
    <name evidence="10" type="ORF">FC18_GL000699</name>
</gene>
<comment type="subcellular location">
    <subcellularLocation>
        <location evidence="1 8">Cell membrane</location>
        <topology evidence="1 8">Multi-pass membrane protein</topology>
    </subcellularLocation>
</comment>
<dbReference type="EMBL" id="AYYO01000009">
    <property type="protein sequence ID" value="KRM56167.1"/>
    <property type="molecule type" value="Genomic_DNA"/>
</dbReference>
<dbReference type="PROSITE" id="PS50928">
    <property type="entry name" value="ABC_TM1"/>
    <property type="match status" value="1"/>
</dbReference>
<keyword evidence="11" id="KW-1185">Reference proteome</keyword>
<dbReference type="AlphaFoldDB" id="A0A0R1ZMB6"/>
<comment type="caution">
    <text evidence="10">The sequence shown here is derived from an EMBL/GenBank/DDBJ whole genome shotgun (WGS) entry which is preliminary data.</text>
</comment>
<sequence>MNTFSDALSWINLRYLLEGMGVTLEVSIISIVISFILGTFLGIIRYVNIKGLSTIVGVIIDIIRNLPLMLILFFSYFGLPEVGIRLNVVNATVIALSVFEAAMIAEIVRSGINAVSTGQMEAARSNGLTYTQAMMHVILPQALRKMIPPLVSQFISLIKDTSLATIILLPEMTYHAQIIYGQNVNYMIPMYVMLALLYFIVNYALSVASRILAKKLAI</sequence>
<dbReference type="Gene3D" id="1.10.3720.10">
    <property type="entry name" value="MetI-like"/>
    <property type="match status" value="1"/>
</dbReference>
<dbReference type="GO" id="GO:0006865">
    <property type="term" value="P:amino acid transport"/>
    <property type="evidence" value="ECO:0007669"/>
    <property type="project" value="UniProtKB-KW"/>
</dbReference>
<dbReference type="SUPFAM" id="SSF161098">
    <property type="entry name" value="MetI-like"/>
    <property type="match status" value="1"/>
</dbReference>
<feature type="transmembrane region" description="Helical" evidence="8">
    <location>
        <begin position="88"/>
        <end position="108"/>
    </location>
</feature>
<evidence type="ECO:0000256" key="2">
    <source>
        <dbReference type="ARBA" id="ARBA00022448"/>
    </source>
</evidence>
<keyword evidence="7 8" id="KW-0472">Membrane</keyword>
<dbReference type="PANTHER" id="PTHR30614:SF41">
    <property type="entry name" value="INNER MEMBRANE AMINO-ACID ABC TRANSPORTER PERMEASE PROTEIN YHDY"/>
    <property type="match status" value="1"/>
</dbReference>
<keyword evidence="3" id="KW-1003">Cell membrane</keyword>
<feature type="domain" description="ABC transmembrane type-1" evidence="9">
    <location>
        <begin position="20"/>
        <end position="209"/>
    </location>
</feature>
<keyword evidence="2 8" id="KW-0813">Transport</keyword>
<feature type="transmembrane region" description="Helical" evidence="8">
    <location>
        <begin position="20"/>
        <end position="43"/>
    </location>
</feature>
<keyword evidence="6 8" id="KW-1133">Transmembrane helix</keyword>
<protein>
    <submittedName>
        <fullName evidence="10">Glutamine transporter permease</fullName>
    </submittedName>
</protein>
<dbReference type="InterPro" id="IPR043429">
    <property type="entry name" value="ArtM/GltK/GlnP/TcyL/YhdX-like"/>
</dbReference>
<evidence type="ECO:0000256" key="5">
    <source>
        <dbReference type="ARBA" id="ARBA00022970"/>
    </source>
</evidence>
<evidence type="ECO:0000256" key="4">
    <source>
        <dbReference type="ARBA" id="ARBA00022692"/>
    </source>
</evidence>
<dbReference type="InterPro" id="IPR035906">
    <property type="entry name" value="MetI-like_sf"/>
</dbReference>
<dbReference type="PATRIC" id="fig|1291052.5.peg.714"/>
<dbReference type="GO" id="GO:0022857">
    <property type="term" value="F:transmembrane transporter activity"/>
    <property type="evidence" value="ECO:0007669"/>
    <property type="project" value="InterPro"/>
</dbReference>
<dbReference type="Pfam" id="PF00528">
    <property type="entry name" value="BPD_transp_1"/>
    <property type="match status" value="1"/>
</dbReference>
<feature type="transmembrane region" description="Helical" evidence="8">
    <location>
        <begin position="55"/>
        <end position="76"/>
    </location>
</feature>
<name>A0A0R1ZMB6_9LACO</name>
<evidence type="ECO:0000256" key="8">
    <source>
        <dbReference type="RuleBase" id="RU363032"/>
    </source>
</evidence>
<feature type="transmembrane region" description="Helical" evidence="8">
    <location>
        <begin position="150"/>
        <end position="170"/>
    </location>
</feature>
<dbReference type="STRING" id="1291052.FC18_GL000699"/>
<dbReference type="InterPro" id="IPR010065">
    <property type="entry name" value="AA_ABC_transptr_permease_3TM"/>
</dbReference>
<dbReference type="Proteomes" id="UP000051679">
    <property type="component" value="Unassembled WGS sequence"/>
</dbReference>